<proteinExistence type="predicted"/>
<evidence type="ECO:0000313" key="2">
    <source>
        <dbReference type="Proteomes" id="UP001139488"/>
    </source>
</evidence>
<dbReference type="Gene3D" id="3.40.50.720">
    <property type="entry name" value="NAD(P)-binding Rossmann-like Domain"/>
    <property type="match status" value="1"/>
</dbReference>
<dbReference type="PANTHER" id="PTHR14097:SF7">
    <property type="entry name" value="OXIDOREDUCTASE HTATIP2"/>
    <property type="match status" value="1"/>
</dbReference>
<dbReference type="InterPro" id="IPR014843">
    <property type="entry name" value="Him1/Fmp52"/>
</dbReference>
<dbReference type="AlphaFoldDB" id="A0A9X2AUC5"/>
<gene>
    <name evidence="1" type="ORF">LNL84_00045</name>
</gene>
<dbReference type="PANTHER" id="PTHR14097">
    <property type="entry name" value="OXIDOREDUCTASE HTATIP2"/>
    <property type="match status" value="1"/>
</dbReference>
<evidence type="ECO:0000313" key="1">
    <source>
        <dbReference type="EMBL" id="MCJ2375220.1"/>
    </source>
</evidence>
<dbReference type="SUPFAM" id="SSF51735">
    <property type="entry name" value="NAD(P)-binding Rossmann-fold domains"/>
    <property type="match status" value="1"/>
</dbReference>
<keyword evidence="2" id="KW-1185">Reference proteome</keyword>
<organism evidence="1 2">
    <name type="scientific">Vibrio gelatinilyticus</name>
    <dbReference type="NCBI Taxonomy" id="2893468"/>
    <lineage>
        <taxon>Bacteria</taxon>
        <taxon>Pseudomonadati</taxon>
        <taxon>Pseudomonadota</taxon>
        <taxon>Gammaproteobacteria</taxon>
        <taxon>Vibrionales</taxon>
        <taxon>Vibrionaceae</taxon>
        <taxon>Vibrio</taxon>
    </lineage>
</organism>
<dbReference type="InterPro" id="IPR036291">
    <property type="entry name" value="NAD(P)-bd_dom_sf"/>
</dbReference>
<sequence>MLHHDHVTAIIAGASGLVGGHLIGMLSESNNIDKVYALCRSPLSSPFDKVETIMDGGLRVTQWDDDKTAPEIGFICLGTTRKQAGSKAALEKVDYDLVCDVAKTMKMLGVKRIAVVSSLGASPRSLSHYLRCKGKAEERIGQLGFDTVIFVRPGPLAGRKKLIRSDEVMLQKVMPFFKPLMIGPLENYLPIAAENVAKSMLYSVFLEQSQAVSTLDSKQMTGLLQQYS</sequence>
<protein>
    <submittedName>
        <fullName evidence="1">NAD(P)H-binding protein</fullName>
    </submittedName>
</protein>
<name>A0A9X2AUC5_9VIBR</name>
<dbReference type="RefSeq" id="WP_244354051.1">
    <property type="nucleotide sequence ID" value="NZ_JAJNNZ010000001.1"/>
</dbReference>
<dbReference type="Proteomes" id="UP001139488">
    <property type="component" value="Unassembled WGS sequence"/>
</dbReference>
<reference evidence="1" key="1">
    <citation type="submission" date="2021-11" db="EMBL/GenBank/DDBJ databases">
        <title>Vibrio ZSDE26 sp. nov. and Vibrio ZSDZ34 sp. nov., isolated from coastal seawater in Qingdao.</title>
        <authorList>
            <person name="Zhang P."/>
        </authorList>
    </citation>
    <scope>NUCLEOTIDE SEQUENCE</scope>
    <source>
        <strain evidence="1">ZSDZ34</strain>
    </source>
</reference>
<comment type="caution">
    <text evidence="1">The sequence shown here is derived from an EMBL/GenBank/DDBJ whole genome shotgun (WGS) entry which is preliminary data.</text>
</comment>
<accession>A0A9X2AUC5</accession>
<dbReference type="Pfam" id="PF08732">
    <property type="entry name" value="HIM1"/>
    <property type="match status" value="1"/>
</dbReference>
<dbReference type="EMBL" id="JAJNNZ010000001">
    <property type="protein sequence ID" value="MCJ2375220.1"/>
    <property type="molecule type" value="Genomic_DNA"/>
</dbReference>